<dbReference type="PANTHER" id="PTHR43413">
    <property type="entry name" value="TRANSCRIPTIONAL REGULATOR, ASNC FAMILY"/>
    <property type="match status" value="1"/>
</dbReference>
<proteinExistence type="predicted"/>
<dbReference type="InterPro" id="IPR011008">
    <property type="entry name" value="Dimeric_a/b-barrel"/>
</dbReference>
<gene>
    <name evidence="5" type="ORF">MTY_2300</name>
</gene>
<evidence type="ECO:0000259" key="4">
    <source>
        <dbReference type="PROSITE" id="PS50956"/>
    </source>
</evidence>
<keyword evidence="3" id="KW-0804">Transcription</keyword>
<dbReference type="AlphaFoldDB" id="A0A0S6UHS0"/>
<evidence type="ECO:0000256" key="2">
    <source>
        <dbReference type="ARBA" id="ARBA00023125"/>
    </source>
</evidence>
<dbReference type="Gene3D" id="1.10.10.10">
    <property type="entry name" value="Winged helix-like DNA-binding domain superfamily/Winged helix DNA-binding domain"/>
    <property type="match status" value="1"/>
</dbReference>
<dbReference type="EMBL" id="DF238840">
    <property type="protein sequence ID" value="GAF26960.1"/>
    <property type="molecule type" value="Genomic_DNA"/>
</dbReference>
<name>A0A0S6UHS0_NEOTH</name>
<dbReference type="Pfam" id="PF01037">
    <property type="entry name" value="AsnC_trans_reg"/>
    <property type="match status" value="1"/>
</dbReference>
<dbReference type="SMART" id="SM00344">
    <property type="entry name" value="HTH_ASNC"/>
    <property type="match status" value="1"/>
</dbReference>
<dbReference type="InterPro" id="IPR000485">
    <property type="entry name" value="AsnC-type_HTH_dom"/>
</dbReference>
<dbReference type="SUPFAM" id="SSF46785">
    <property type="entry name" value="Winged helix' DNA-binding domain"/>
    <property type="match status" value="1"/>
</dbReference>
<dbReference type="PROSITE" id="PS50956">
    <property type="entry name" value="HTH_ASNC_2"/>
    <property type="match status" value="1"/>
</dbReference>
<dbReference type="Gene3D" id="3.30.70.920">
    <property type="match status" value="1"/>
</dbReference>
<accession>A0A0S6UHS0</accession>
<evidence type="ECO:0000313" key="5">
    <source>
        <dbReference type="EMBL" id="GAF26960.1"/>
    </source>
</evidence>
<keyword evidence="1" id="KW-0805">Transcription regulation</keyword>
<dbReference type="InterPro" id="IPR036390">
    <property type="entry name" value="WH_DNA-bd_sf"/>
</dbReference>
<dbReference type="InterPro" id="IPR036388">
    <property type="entry name" value="WH-like_DNA-bd_sf"/>
</dbReference>
<dbReference type="InterPro" id="IPR050684">
    <property type="entry name" value="HTH-Siroheme_Decarb"/>
</dbReference>
<reference evidence="5" key="1">
    <citation type="journal article" date="2014" name="Gene">
        <title>Genome-guided analysis of transformation efficiency and carbon dioxide assimilation by Moorella thermoacetica Y72.</title>
        <authorList>
            <person name="Tsukahara K."/>
            <person name="Kita A."/>
            <person name="Nakashimada Y."/>
            <person name="Hoshino T."/>
            <person name="Murakami K."/>
        </authorList>
    </citation>
    <scope>NUCLEOTIDE SEQUENCE [LARGE SCALE GENOMIC DNA]</scope>
    <source>
        <strain evidence="5">Y72</strain>
    </source>
</reference>
<dbReference type="GO" id="GO:0043565">
    <property type="term" value="F:sequence-specific DNA binding"/>
    <property type="evidence" value="ECO:0007669"/>
    <property type="project" value="InterPro"/>
</dbReference>
<dbReference type="InterPro" id="IPR019888">
    <property type="entry name" value="Tscrpt_reg_AsnC-like"/>
</dbReference>
<dbReference type="Pfam" id="PF13412">
    <property type="entry name" value="HTH_24"/>
    <property type="match status" value="1"/>
</dbReference>
<keyword evidence="2" id="KW-0238">DNA-binding</keyword>
<evidence type="ECO:0000256" key="1">
    <source>
        <dbReference type="ARBA" id="ARBA00023015"/>
    </source>
</evidence>
<organism evidence="5">
    <name type="scientific">Moorella thermoacetica Y72</name>
    <dbReference type="NCBI Taxonomy" id="1325331"/>
    <lineage>
        <taxon>Bacteria</taxon>
        <taxon>Bacillati</taxon>
        <taxon>Bacillota</taxon>
        <taxon>Clostridia</taxon>
        <taxon>Neomoorellales</taxon>
        <taxon>Neomoorellaceae</taxon>
        <taxon>Neomoorella</taxon>
    </lineage>
</organism>
<dbReference type="PANTHER" id="PTHR43413:SF7">
    <property type="entry name" value="HTH-TYPE TRANSCRIPTIONAL REGULATOR PTR2"/>
    <property type="match status" value="1"/>
</dbReference>
<dbReference type="SUPFAM" id="SSF54909">
    <property type="entry name" value="Dimeric alpha+beta barrel"/>
    <property type="match status" value="1"/>
</dbReference>
<evidence type="ECO:0000256" key="3">
    <source>
        <dbReference type="ARBA" id="ARBA00023163"/>
    </source>
</evidence>
<dbReference type="Proteomes" id="UP000063718">
    <property type="component" value="Unassembled WGS sequence"/>
</dbReference>
<dbReference type="InterPro" id="IPR019887">
    <property type="entry name" value="Tscrpt_reg_AsnC/Lrp_C"/>
</dbReference>
<feature type="domain" description="HTH asnC-type" evidence="4">
    <location>
        <begin position="17"/>
        <end position="73"/>
    </location>
</feature>
<protein>
    <submittedName>
        <fullName evidence="5">Transcriptional regulators</fullName>
    </submittedName>
</protein>
<sequence>MGRGVFYMAQEDSLMRKKILDLLENNGRLTAKEIAIMLALPVDQVAKEIAAMEQEKIILRYHTLINWEKAGEEEVAALIDVKVIPQRDLGFDEIASRIYRYPEVKSVFLMSGGYDLSVLVQGKSLKEVASFVSQKLATLEHVQSTMTHFILKRYKQDGVIFEDQEADRRQALQP</sequence>